<dbReference type="PANTHER" id="PTHR43711">
    <property type="entry name" value="TWO-COMPONENT HISTIDINE KINASE"/>
    <property type="match status" value="1"/>
</dbReference>
<dbReference type="InterPro" id="IPR036890">
    <property type="entry name" value="HATPase_C_sf"/>
</dbReference>
<dbReference type="SUPFAM" id="SSF55874">
    <property type="entry name" value="ATPase domain of HSP90 chaperone/DNA topoisomerase II/histidine kinase"/>
    <property type="match status" value="1"/>
</dbReference>
<dbReference type="RefSeq" id="WP_406856924.1">
    <property type="nucleotide sequence ID" value="NZ_CP157484.1"/>
</dbReference>
<dbReference type="GO" id="GO:0005524">
    <property type="term" value="F:ATP binding"/>
    <property type="evidence" value="ECO:0007669"/>
    <property type="project" value="UniProtKB-KW"/>
</dbReference>
<dbReference type="SMART" id="SM00388">
    <property type="entry name" value="HisKA"/>
    <property type="match status" value="1"/>
</dbReference>
<dbReference type="Pfam" id="PF02518">
    <property type="entry name" value="HATPase_c"/>
    <property type="match status" value="1"/>
</dbReference>
<dbReference type="InterPro" id="IPR036097">
    <property type="entry name" value="HisK_dim/P_sf"/>
</dbReference>
<keyword evidence="3" id="KW-0597">Phosphoprotein</keyword>
<dbReference type="InterPro" id="IPR003661">
    <property type="entry name" value="HisK_dim/P_dom"/>
</dbReference>
<evidence type="ECO:0000256" key="3">
    <source>
        <dbReference type="ARBA" id="ARBA00022553"/>
    </source>
</evidence>
<feature type="transmembrane region" description="Helical" evidence="9">
    <location>
        <begin position="175"/>
        <end position="193"/>
    </location>
</feature>
<proteinExistence type="predicted"/>
<feature type="region of interest" description="Disordered" evidence="8">
    <location>
        <begin position="494"/>
        <end position="518"/>
    </location>
</feature>
<feature type="transmembrane region" description="Helical" evidence="9">
    <location>
        <begin position="62"/>
        <end position="81"/>
    </location>
</feature>
<keyword evidence="6" id="KW-0902">Two-component regulatory system</keyword>
<keyword evidence="5" id="KW-0418">Kinase</keyword>
<dbReference type="SMART" id="SM00387">
    <property type="entry name" value="HATPase_c"/>
    <property type="match status" value="1"/>
</dbReference>
<dbReference type="InterPro" id="IPR005467">
    <property type="entry name" value="His_kinase_dom"/>
</dbReference>
<evidence type="ECO:0000256" key="2">
    <source>
        <dbReference type="ARBA" id="ARBA00012438"/>
    </source>
</evidence>
<keyword evidence="7" id="KW-0175">Coiled coil</keyword>
<dbReference type="GO" id="GO:0000155">
    <property type="term" value="F:phosphorelay sensor kinase activity"/>
    <property type="evidence" value="ECO:0007669"/>
    <property type="project" value="InterPro"/>
</dbReference>
<accession>A0AAU7JIT1</accession>
<feature type="transmembrane region" description="Helical" evidence="9">
    <location>
        <begin position="120"/>
        <end position="143"/>
    </location>
</feature>
<feature type="transmembrane region" description="Helical" evidence="9">
    <location>
        <begin position="199"/>
        <end position="221"/>
    </location>
</feature>
<keyword evidence="11" id="KW-0067">ATP-binding</keyword>
<comment type="catalytic activity">
    <reaction evidence="1">
        <text>ATP + protein L-histidine = ADP + protein N-phospho-L-histidine.</text>
        <dbReference type="EC" id="2.7.13.3"/>
    </reaction>
</comment>
<evidence type="ECO:0000256" key="9">
    <source>
        <dbReference type="SAM" id="Phobius"/>
    </source>
</evidence>
<dbReference type="SUPFAM" id="SSF47384">
    <property type="entry name" value="Homodimeric domain of signal transducing histidine kinase"/>
    <property type="match status" value="1"/>
</dbReference>
<keyword evidence="9" id="KW-0472">Membrane</keyword>
<evidence type="ECO:0000313" key="11">
    <source>
        <dbReference type="EMBL" id="XBO40070.1"/>
    </source>
</evidence>
<evidence type="ECO:0000256" key="4">
    <source>
        <dbReference type="ARBA" id="ARBA00022679"/>
    </source>
</evidence>
<reference evidence="11" key="1">
    <citation type="submission" date="2024-05" db="EMBL/GenBank/DDBJ databases">
        <authorList>
            <person name="Kim S."/>
            <person name="Heo J."/>
            <person name="Choi H."/>
            <person name="Choi Y."/>
            <person name="Kwon S.-W."/>
            <person name="Kim Y."/>
        </authorList>
    </citation>
    <scope>NUCLEOTIDE SEQUENCE</scope>
    <source>
        <strain evidence="11">KACC 23698</strain>
    </source>
</reference>
<dbReference type="PROSITE" id="PS50109">
    <property type="entry name" value="HIS_KIN"/>
    <property type="match status" value="1"/>
</dbReference>
<dbReference type="Gene3D" id="1.10.287.130">
    <property type="match status" value="1"/>
</dbReference>
<dbReference type="PANTHER" id="PTHR43711:SF26">
    <property type="entry name" value="SENSOR HISTIDINE KINASE RCSC"/>
    <property type="match status" value="1"/>
</dbReference>
<dbReference type="Gene3D" id="3.30.565.10">
    <property type="entry name" value="Histidine kinase-like ATPase, C-terminal domain"/>
    <property type="match status" value="1"/>
</dbReference>
<dbReference type="InterPro" id="IPR004358">
    <property type="entry name" value="Sig_transdc_His_kin-like_C"/>
</dbReference>
<dbReference type="Pfam" id="PF00512">
    <property type="entry name" value="HisKA"/>
    <property type="match status" value="1"/>
</dbReference>
<feature type="transmembrane region" description="Helical" evidence="9">
    <location>
        <begin position="149"/>
        <end position="168"/>
    </location>
</feature>
<dbReference type="FunFam" id="3.30.565.10:FF:000006">
    <property type="entry name" value="Sensor histidine kinase WalK"/>
    <property type="match status" value="1"/>
</dbReference>
<organism evidence="11">
    <name type="scientific">Alsobacter sp. KACC 23698</name>
    <dbReference type="NCBI Taxonomy" id="3149229"/>
    <lineage>
        <taxon>Bacteria</taxon>
        <taxon>Pseudomonadati</taxon>
        <taxon>Pseudomonadota</taxon>
        <taxon>Alphaproteobacteria</taxon>
        <taxon>Hyphomicrobiales</taxon>
        <taxon>Alsobacteraceae</taxon>
        <taxon>Alsobacter</taxon>
    </lineage>
</organism>
<dbReference type="EC" id="2.7.13.3" evidence="2"/>
<evidence type="ECO:0000256" key="5">
    <source>
        <dbReference type="ARBA" id="ARBA00022777"/>
    </source>
</evidence>
<evidence type="ECO:0000256" key="8">
    <source>
        <dbReference type="SAM" id="MobiDB-lite"/>
    </source>
</evidence>
<keyword evidence="9" id="KW-0812">Transmembrane</keyword>
<keyword evidence="4" id="KW-0808">Transferase</keyword>
<protein>
    <recommendedName>
        <fullName evidence="2">histidine kinase</fullName>
        <ecNumber evidence="2">2.7.13.3</ecNumber>
    </recommendedName>
</protein>
<evidence type="ECO:0000256" key="6">
    <source>
        <dbReference type="ARBA" id="ARBA00023012"/>
    </source>
</evidence>
<dbReference type="InterPro" id="IPR003594">
    <property type="entry name" value="HATPase_dom"/>
</dbReference>
<evidence type="ECO:0000256" key="1">
    <source>
        <dbReference type="ARBA" id="ARBA00000085"/>
    </source>
</evidence>
<gene>
    <name evidence="11" type="ORF">ABEG18_04625</name>
</gene>
<evidence type="ECO:0000256" key="7">
    <source>
        <dbReference type="SAM" id="Coils"/>
    </source>
</evidence>
<evidence type="ECO:0000259" key="10">
    <source>
        <dbReference type="PROSITE" id="PS50109"/>
    </source>
</evidence>
<dbReference type="CDD" id="cd00082">
    <property type="entry name" value="HisKA"/>
    <property type="match status" value="1"/>
</dbReference>
<keyword evidence="11" id="KW-0547">Nucleotide-binding</keyword>
<feature type="domain" description="Histidine kinase" evidence="10">
    <location>
        <begin position="268"/>
        <end position="489"/>
    </location>
</feature>
<feature type="coiled-coil region" evidence="7">
    <location>
        <begin position="227"/>
        <end position="261"/>
    </location>
</feature>
<dbReference type="InterPro" id="IPR050736">
    <property type="entry name" value="Sensor_HK_Regulatory"/>
</dbReference>
<feature type="transmembrane region" description="Helical" evidence="9">
    <location>
        <begin position="87"/>
        <end position="108"/>
    </location>
</feature>
<name>A0AAU7JIT1_9HYPH</name>
<sequence>MSELTPEIIQRGRGADPIEVARRRRANRELQATREKLTSTSGLERAFDYEILRQFAETRRNAVVVMYLLTGIIGAAATVWVSAPLVLMWMALIMIAMSVSFVFTSRYLKLEPTTVAVGAWRLRFVIGEFVQGAAWAVLLVALYQSGAQGAQTFLLFLALLITAVTAMLAANVPAAVYFGIAPLSGAILSSIGSLHNYEWLTMAMVAAGGQLYFAILANRLYSSTVATLEFRAEKDALIAELEQAKANSDEARRRAEEANIAKSHFLATMSHELRTPLNAIMGFSEVMKGELFGKHHVPAYREYANDIYSSGKLLLDIINEILDLSRIEAGRYELKEEAVSLAHVVEDCHHMLQMRAKNRSITIRETIERNLPKIWADERSIRQVALNLLSNAIKFTPTGGEVTIKVGWTSSGGQYLSVRDTGPGIPEEEIPVVLQSFGRGSLAIKTAEQGTGLGLPIVKGLIDMHGGQLILNSKLREGTEVIVTLPPSRVMDTLAPMDESGLEPAPSQTPRTARRAAA</sequence>
<dbReference type="AlphaFoldDB" id="A0AAU7JIT1"/>
<keyword evidence="9" id="KW-1133">Transmembrane helix</keyword>
<dbReference type="EMBL" id="CP157484">
    <property type="protein sequence ID" value="XBO40070.1"/>
    <property type="molecule type" value="Genomic_DNA"/>
</dbReference>
<dbReference type="PRINTS" id="PR00344">
    <property type="entry name" value="BCTRLSENSOR"/>
</dbReference>